<evidence type="ECO:0000256" key="4">
    <source>
        <dbReference type="PROSITE-ProRule" id="PRU00332"/>
    </source>
</evidence>
<dbReference type="FunFam" id="1.10.10.10:FF:000158">
    <property type="entry name" value="La ribonucleoprotein domain family member 7"/>
    <property type="match status" value="1"/>
</dbReference>
<dbReference type="InterPro" id="IPR036390">
    <property type="entry name" value="WH_DNA-bd_sf"/>
</dbReference>
<comment type="subcellular location">
    <subcellularLocation>
        <location evidence="1">Nucleus</location>
    </subcellularLocation>
</comment>
<dbReference type="InterPro" id="IPR045180">
    <property type="entry name" value="La_dom_prot"/>
</dbReference>
<dbReference type="Pfam" id="PF08777">
    <property type="entry name" value="RRM_3"/>
    <property type="match status" value="1"/>
</dbReference>
<dbReference type="PROSITE" id="PS50961">
    <property type="entry name" value="HTH_LA"/>
    <property type="match status" value="1"/>
</dbReference>
<feature type="region of interest" description="Disordered" evidence="5">
    <location>
        <begin position="348"/>
        <end position="409"/>
    </location>
</feature>
<feature type="compositionally biased region" description="Low complexity" evidence="5">
    <location>
        <begin position="395"/>
        <end position="409"/>
    </location>
</feature>
<dbReference type="InterPro" id="IPR014886">
    <property type="entry name" value="La_xRRM"/>
</dbReference>
<evidence type="ECO:0000259" key="8">
    <source>
        <dbReference type="PROSITE" id="PS51939"/>
    </source>
</evidence>
<feature type="compositionally biased region" description="Low complexity" evidence="5">
    <location>
        <begin position="31"/>
        <end position="51"/>
    </location>
</feature>
<protein>
    <submittedName>
        <fullName evidence="9">Uncharacterized protein</fullName>
    </submittedName>
</protein>
<dbReference type="Gene3D" id="1.10.10.10">
    <property type="entry name" value="Winged helix-like DNA-binding domain superfamily/Winged helix DNA-binding domain"/>
    <property type="match status" value="1"/>
</dbReference>
<evidence type="ECO:0000256" key="3">
    <source>
        <dbReference type="ARBA" id="ARBA00023242"/>
    </source>
</evidence>
<feature type="domain" description="HTH La-type RNA-binding" evidence="7">
    <location>
        <begin position="55"/>
        <end position="148"/>
    </location>
</feature>
<dbReference type="InterPro" id="IPR000504">
    <property type="entry name" value="RRM_dom"/>
</dbReference>
<dbReference type="Pfam" id="PF00076">
    <property type="entry name" value="RRM_1"/>
    <property type="match status" value="1"/>
</dbReference>
<evidence type="ECO:0000313" key="9">
    <source>
        <dbReference type="EMBL" id="KAJ3035028.1"/>
    </source>
</evidence>
<dbReference type="InterPro" id="IPR036388">
    <property type="entry name" value="WH-like_DNA-bd_sf"/>
</dbReference>
<organism evidence="9 10">
    <name type="scientific">Rhizophlyctis rosea</name>
    <dbReference type="NCBI Taxonomy" id="64517"/>
    <lineage>
        <taxon>Eukaryota</taxon>
        <taxon>Fungi</taxon>
        <taxon>Fungi incertae sedis</taxon>
        <taxon>Chytridiomycota</taxon>
        <taxon>Chytridiomycota incertae sedis</taxon>
        <taxon>Chytridiomycetes</taxon>
        <taxon>Rhizophlyctidales</taxon>
        <taxon>Rhizophlyctidaceae</taxon>
        <taxon>Rhizophlyctis</taxon>
    </lineage>
</organism>
<dbReference type="EMBL" id="JADGJD010002091">
    <property type="protein sequence ID" value="KAJ3035028.1"/>
    <property type="molecule type" value="Genomic_DNA"/>
</dbReference>
<dbReference type="SMART" id="SM00715">
    <property type="entry name" value="LA"/>
    <property type="match status" value="1"/>
</dbReference>
<dbReference type="SUPFAM" id="SSF54928">
    <property type="entry name" value="RNA-binding domain, RBD"/>
    <property type="match status" value="1"/>
</dbReference>
<accession>A0AAD5S1P0</accession>
<feature type="domain" description="RRM" evidence="6">
    <location>
        <begin position="152"/>
        <end position="220"/>
    </location>
</feature>
<comment type="caution">
    <text evidence="9">The sequence shown here is derived from an EMBL/GenBank/DDBJ whole genome shotgun (WGS) entry which is preliminary data.</text>
</comment>
<dbReference type="InterPro" id="IPR006630">
    <property type="entry name" value="La_HTH"/>
</dbReference>
<dbReference type="CDD" id="cd12291">
    <property type="entry name" value="RRM1_La"/>
    <property type="match status" value="1"/>
</dbReference>
<dbReference type="SMART" id="SM00360">
    <property type="entry name" value="RRM"/>
    <property type="match status" value="1"/>
</dbReference>
<gene>
    <name evidence="9" type="ORF">HK097_004317</name>
</gene>
<keyword evidence="2 4" id="KW-0694">RNA-binding</keyword>
<dbReference type="PANTHER" id="PTHR22792:SF140">
    <property type="entry name" value="ACHILLES, ISOFORM A"/>
    <property type="match status" value="1"/>
</dbReference>
<keyword evidence="3" id="KW-0539">Nucleus</keyword>
<name>A0AAD5S1P0_9FUNG</name>
<dbReference type="PRINTS" id="PR00302">
    <property type="entry name" value="LUPUSLA"/>
</dbReference>
<dbReference type="AlphaFoldDB" id="A0AAD5S1P0"/>
<dbReference type="InterPro" id="IPR002344">
    <property type="entry name" value="Lupus_La"/>
</dbReference>
<feature type="region of interest" description="Disordered" evidence="5">
    <location>
        <begin position="1"/>
        <end position="51"/>
    </location>
</feature>
<dbReference type="GO" id="GO:1990904">
    <property type="term" value="C:ribonucleoprotein complex"/>
    <property type="evidence" value="ECO:0007669"/>
    <property type="project" value="UniProtKB-UniRule"/>
</dbReference>
<dbReference type="Pfam" id="PF05383">
    <property type="entry name" value="La"/>
    <property type="match status" value="1"/>
</dbReference>
<evidence type="ECO:0000259" key="7">
    <source>
        <dbReference type="PROSITE" id="PS50961"/>
    </source>
</evidence>
<dbReference type="GO" id="GO:0003729">
    <property type="term" value="F:mRNA binding"/>
    <property type="evidence" value="ECO:0007669"/>
    <property type="project" value="TreeGrafter"/>
</dbReference>
<dbReference type="Proteomes" id="UP001212841">
    <property type="component" value="Unassembled WGS sequence"/>
</dbReference>
<evidence type="ECO:0000256" key="1">
    <source>
        <dbReference type="ARBA" id="ARBA00004123"/>
    </source>
</evidence>
<dbReference type="GO" id="GO:0006396">
    <property type="term" value="P:RNA processing"/>
    <property type="evidence" value="ECO:0007669"/>
    <property type="project" value="InterPro"/>
</dbReference>
<evidence type="ECO:0000313" key="10">
    <source>
        <dbReference type="Proteomes" id="UP001212841"/>
    </source>
</evidence>
<reference evidence="9" key="1">
    <citation type="submission" date="2020-05" db="EMBL/GenBank/DDBJ databases">
        <title>Phylogenomic resolution of chytrid fungi.</title>
        <authorList>
            <person name="Stajich J.E."/>
            <person name="Amses K."/>
            <person name="Simmons R."/>
            <person name="Seto K."/>
            <person name="Myers J."/>
            <person name="Bonds A."/>
            <person name="Quandt C.A."/>
            <person name="Barry K."/>
            <person name="Liu P."/>
            <person name="Grigoriev I."/>
            <person name="Longcore J.E."/>
            <person name="James T.Y."/>
        </authorList>
    </citation>
    <scope>NUCLEOTIDE SEQUENCE</scope>
    <source>
        <strain evidence="9">JEL0318</strain>
    </source>
</reference>
<evidence type="ECO:0000259" key="6">
    <source>
        <dbReference type="PROSITE" id="PS50102"/>
    </source>
</evidence>
<evidence type="ECO:0000256" key="5">
    <source>
        <dbReference type="SAM" id="MobiDB-lite"/>
    </source>
</evidence>
<sequence length="466" mass="51410">MDIDPAAPAAQTALFADDDDVVSKDAPESGTSTTEPVSAPSSSESPAPSAPVVVDDSVKQMQGKILKQVEFYFSDVNLPKDKFLLNAVQTTPGGWVSISTLTTFNRLKAITTDASIIASALRQSPEMLEVDAEGAKVRRRTQIKPMGRVSDKSVYVKGFPVDLPNALDEVESFFAAFGPVQYVKVRRDAEKKFKGSVFVEFKSITDAQNVRQMNLSFKDQPLVILTKLEYVQMKEAEYRGKQESGEAGIKMDTDKGRKERKPLPQLDYLPKFGQVKWEPRAPRQALPERPENSLMLFEGVGDMALREDIKAFFERYERVRWIHFKPGETGGTVLMSLPNSSIRVLEELSKKPKETTNGAVPIETEKTKQPAAAEPTEVTNAGATPIETEDRPAETEANGTAEPATPAAPTTTITTVTIEAPNGIAEGTTTVRKATEEEETAFWLEFEKAQAMFRQKKDNRQGRNGE</sequence>
<dbReference type="InterPro" id="IPR012677">
    <property type="entry name" value="Nucleotide-bd_a/b_plait_sf"/>
</dbReference>
<keyword evidence="10" id="KW-1185">Reference proteome</keyword>
<dbReference type="PANTHER" id="PTHR22792">
    <property type="entry name" value="LUPUS LA PROTEIN-RELATED"/>
    <property type="match status" value="1"/>
</dbReference>
<feature type="compositionally biased region" description="Low complexity" evidence="5">
    <location>
        <begin position="1"/>
        <end position="15"/>
    </location>
</feature>
<dbReference type="SUPFAM" id="SSF46785">
    <property type="entry name" value="Winged helix' DNA-binding domain"/>
    <property type="match status" value="1"/>
</dbReference>
<dbReference type="PROSITE" id="PS51939">
    <property type="entry name" value="XRRM"/>
    <property type="match status" value="1"/>
</dbReference>
<dbReference type="Gene3D" id="3.30.70.330">
    <property type="match status" value="2"/>
</dbReference>
<feature type="domain" description="XRRM" evidence="8">
    <location>
        <begin position="288"/>
        <end position="466"/>
    </location>
</feature>
<feature type="non-terminal residue" evidence="9">
    <location>
        <position position="466"/>
    </location>
</feature>
<proteinExistence type="predicted"/>
<dbReference type="PROSITE" id="PS50102">
    <property type="entry name" value="RRM"/>
    <property type="match status" value="1"/>
</dbReference>
<dbReference type="GO" id="GO:0005634">
    <property type="term" value="C:nucleus"/>
    <property type="evidence" value="ECO:0007669"/>
    <property type="project" value="UniProtKB-SubCell"/>
</dbReference>
<dbReference type="InterPro" id="IPR035979">
    <property type="entry name" value="RBD_domain_sf"/>
</dbReference>
<evidence type="ECO:0000256" key="2">
    <source>
        <dbReference type="ARBA" id="ARBA00022884"/>
    </source>
</evidence>